<dbReference type="Proteomes" id="UP000283568">
    <property type="component" value="Unassembled WGS sequence"/>
</dbReference>
<keyword evidence="4" id="KW-1185">Reference proteome</keyword>
<dbReference type="AlphaFoldDB" id="A0A2D0IPI1"/>
<evidence type="ECO:0000313" key="1">
    <source>
        <dbReference type="EMBL" id="PHM23782.1"/>
    </source>
</evidence>
<dbReference type="Proteomes" id="UP000225605">
    <property type="component" value="Unassembled WGS sequence"/>
</dbReference>
<comment type="caution">
    <text evidence="1">The sequence shown here is derived from an EMBL/GenBank/DDBJ whole genome shotgun (WGS) entry which is preliminary data.</text>
</comment>
<dbReference type="OrthoDB" id="9806476at2"/>
<dbReference type="EMBL" id="RAQI01000004">
    <property type="protein sequence ID" value="RKE89252.1"/>
    <property type="molecule type" value="Genomic_DNA"/>
</dbReference>
<dbReference type="RefSeq" id="WP_099132574.1">
    <property type="nucleotide sequence ID" value="NZ_CAWNOJ010000023.1"/>
</dbReference>
<reference evidence="1 3" key="1">
    <citation type="journal article" date="2017" name="Nat. Microbiol.">
        <title>Natural product diversity associated with the nematode symbionts Photorhabdus and Xenorhabdus.</title>
        <authorList>
            <person name="Tobias N.J."/>
            <person name="Wolff H."/>
            <person name="Djahanschiri B."/>
            <person name="Grundmann F."/>
            <person name="Kronenwerth M."/>
            <person name="Shi Y.M."/>
            <person name="Simonyi S."/>
            <person name="Grun P."/>
            <person name="Shapiro-Ilan D."/>
            <person name="Pidot S.J."/>
            <person name="Stinear T.P."/>
            <person name="Ebersberger I."/>
            <person name="Bode H.B."/>
        </authorList>
    </citation>
    <scope>NUCLEOTIDE SEQUENCE [LARGE SCALE GENOMIC DNA]</scope>
    <source>
        <strain evidence="1 3">DSM 16337</strain>
    </source>
</reference>
<accession>A0A2D0IPI1</accession>
<protein>
    <submittedName>
        <fullName evidence="1">Uncharacterized protein</fullName>
    </submittedName>
</protein>
<gene>
    <name evidence="2" type="ORF">BDE27_2874</name>
    <name evidence="1" type="ORF">Xehl_02463</name>
</gene>
<proteinExistence type="predicted"/>
<organism evidence="1 3">
    <name type="scientific">Xenorhabdus ehlersii</name>
    <dbReference type="NCBI Taxonomy" id="290111"/>
    <lineage>
        <taxon>Bacteria</taxon>
        <taxon>Pseudomonadati</taxon>
        <taxon>Pseudomonadota</taxon>
        <taxon>Gammaproteobacteria</taxon>
        <taxon>Enterobacterales</taxon>
        <taxon>Morganellaceae</taxon>
        <taxon>Xenorhabdus</taxon>
    </lineage>
</organism>
<reference evidence="2 4" key="2">
    <citation type="submission" date="2018-09" db="EMBL/GenBank/DDBJ databases">
        <title>Genomic Encyclopedia of Archaeal and Bacterial Type Strains, Phase II (KMG-II): from individual species to whole genera.</title>
        <authorList>
            <person name="Goeker M."/>
        </authorList>
    </citation>
    <scope>NUCLEOTIDE SEQUENCE [LARGE SCALE GENOMIC DNA]</scope>
    <source>
        <strain evidence="2 4">DSM 16337</strain>
    </source>
</reference>
<name>A0A2D0IPI1_9GAMM</name>
<evidence type="ECO:0000313" key="3">
    <source>
        <dbReference type="Proteomes" id="UP000225605"/>
    </source>
</evidence>
<evidence type="ECO:0000313" key="2">
    <source>
        <dbReference type="EMBL" id="RKE89252.1"/>
    </source>
</evidence>
<sequence length="101" mass="11434">MSELSKPENMNASLKYPFNLAQNKFEGFGGEVTVPIGSFAWALSHVYVKKQLLCRTGWHVPKEHIRLAHQSVANSEGDGSAYIEKSDKDSYWLPWDPPKKI</sequence>
<evidence type="ECO:0000313" key="4">
    <source>
        <dbReference type="Proteomes" id="UP000283568"/>
    </source>
</evidence>
<dbReference type="EMBL" id="NIBT01000012">
    <property type="protein sequence ID" value="PHM23782.1"/>
    <property type="molecule type" value="Genomic_DNA"/>
</dbReference>